<evidence type="ECO:0000256" key="1">
    <source>
        <dbReference type="SAM" id="MobiDB-lite"/>
    </source>
</evidence>
<evidence type="ECO:0000259" key="3">
    <source>
        <dbReference type="Pfam" id="PF13116"/>
    </source>
</evidence>
<feature type="transmembrane region" description="Helical" evidence="2">
    <location>
        <begin position="12"/>
        <end position="33"/>
    </location>
</feature>
<dbReference type="PANTHER" id="PTHR38690:SF1">
    <property type="entry name" value="PROTEASE"/>
    <property type="match status" value="1"/>
</dbReference>
<dbReference type="NCBIfam" id="TIGR02099">
    <property type="entry name" value="YhdP family protein"/>
    <property type="match status" value="1"/>
</dbReference>
<dbReference type="Proteomes" id="UP000621390">
    <property type="component" value="Unassembled WGS sequence"/>
</dbReference>
<dbReference type="EMBL" id="JAEMOS010000033">
    <property type="protein sequence ID" value="MBJ7267418.1"/>
    <property type="molecule type" value="Genomic_DNA"/>
</dbReference>
<dbReference type="InterPro" id="IPR011836">
    <property type="entry name" value="YhdP"/>
</dbReference>
<organism evidence="5 6">
    <name type="scientific">Idiomarina abyssalis</name>
    <dbReference type="NCBI Taxonomy" id="86102"/>
    <lineage>
        <taxon>Bacteria</taxon>
        <taxon>Pseudomonadati</taxon>
        <taxon>Pseudomonadota</taxon>
        <taxon>Gammaproteobacteria</taxon>
        <taxon>Alteromonadales</taxon>
        <taxon>Idiomarinaceae</taxon>
        <taxon>Idiomarina</taxon>
    </lineage>
</organism>
<reference evidence="5 7" key="1">
    <citation type="submission" date="2020-09" db="EMBL/GenBank/DDBJ databases">
        <title>Draft Genomes of Bacterial Isolates from North Pond Shallow Sediments.</title>
        <authorList>
            <person name="Kiel Reese B."/>
            <person name="Mullis M."/>
            <person name="Weisend R.E."/>
        </authorList>
    </citation>
    <scope>NUCLEOTIDE SEQUENCE</scope>
    <source>
        <strain evidence="5">KJE-2</strain>
        <strain evidence="4 7">KJE-3</strain>
    </source>
</reference>
<feature type="domain" description="YhdP central" evidence="3">
    <location>
        <begin position="1"/>
        <end position="1248"/>
    </location>
</feature>
<evidence type="ECO:0000313" key="4">
    <source>
        <dbReference type="EMBL" id="MBJ7267418.1"/>
    </source>
</evidence>
<dbReference type="Pfam" id="PF13116">
    <property type="entry name" value="YhdP"/>
    <property type="match status" value="1"/>
</dbReference>
<dbReference type="EMBL" id="JAEMOP010000002">
    <property type="protein sequence ID" value="MBJ7315813.1"/>
    <property type="molecule type" value="Genomic_DNA"/>
</dbReference>
<keyword evidence="2" id="KW-0812">Transmembrane</keyword>
<dbReference type="Proteomes" id="UP000655994">
    <property type="component" value="Unassembled WGS sequence"/>
</dbReference>
<sequence length="1292" mass="144048">MRTLSWILNKLWLTLAIVLVLVAVGLSLLRYSLPYLPDLTEPLEEQLEARFQQPVSISDLSMTWTREGPSVVLDNLVLLEREKSPLQVRVGEVHVVLDFWNTLLDRQLIAEQFILEDARIALDLRKFSGLDETEELNIDYINRLFLQQLEKFSLNNGELLLTNLRGVTRKIDIDRLSWTNEGKKHQGIGQFRMEDFATNSLNFIIDLRGDRWSEFNGQFYVDSQNVDISPWLEEQLGDIDVQASNVNFTGWLDVRNGQLFEGLLKLRDNRITWLDAGADELKWLQLPEGEIILRPEAEGWLINSLPMTVNTSVGQLDIPRIAWQQLTDVHDISIDDMDIGEVIGLLPLIPVELDTNGLMALGLNGKASFRYRMHPVSGRQWSLKSENLSADGNDSLPSFNGLDLVVNSTANQGYWRVDGRNVRLAGNSLSPTQAWDIDTLSLSGSWLVQPKHWKVRLEQMELAKDDFLLAGSGQLTGNGADTPQVDALLSTQQPFSVSTARTLLPSVMGQGVKDYLTNALVSGEAKGLEVLWRGPVNEFPGEKQNGVFNARVDFDTLSYRFQPNWLPLENASLKLDFYNKALRMSANAGHIHEIRVKQVDAQIPDLTDAEQGLQVQANVSGKAESLLPVFEQSPLDSVTETLLQLNPKGEVEGAFELDIPFNGSREVAVEVSTPLQGVSITVEALQQTFDITNGQLTVENSSVSTEGLRLNWYGMPIDTQVSGELSDEEYLLDITTAIDWQSEPLFEQLPYPQWEPFFYGAVNGEADLALRLSNEDVGVELESQFDLTGLETSLPEPLQKDFGEGWQLSVRLNGNGDQLRLRANIDDRLSWDSLWQPGSNGWQQAVLNVGEVSSADEPGNFTGFAVNAELPQADIGQWYSVIYALAEGAGVDSEQQSSGEGWLPDSISIETPQLRWGQQKFNQADIQVWPGESGWQARVDASNAVLSATIPENFVQQGISIRADYLALSTGFELPEESDETNWSWLEKVPPLNFLCRSCRIDEKDLGEVELILSPLDDGFSIEKMTLKKDSDELTLTGFWRHSEERGFSALSGSLSSEDLGDLLRDYGLETAIRDSAAVIDFDLNWQDHLHQFEWESLNGEIKWDLEKGYLAEVSDGGARLFSMLSLDSILRKLTLDFRDIFSQGMFFTDLTGSVQVEDGVANTNDAQLLGSAGDMEIRGWTDMNTGELNYNLTYAPKVTSSLPIILAWMVNPPSGLAALFIDKVLHDAKVISRLRYQVTGTIDDPVVEEIERDSRPVDLPELEENSTDSEADDDTSATDGAADEQSPGSAR</sequence>
<keyword evidence="7" id="KW-1185">Reference proteome</keyword>
<dbReference type="PANTHER" id="PTHR38690">
    <property type="entry name" value="PROTEASE-RELATED"/>
    <property type="match status" value="1"/>
</dbReference>
<proteinExistence type="predicted"/>
<gene>
    <name evidence="4" type="ORF">JHC10_10780</name>
    <name evidence="5" type="ORF">JHC11_07380</name>
</gene>
<name>A0A8I1KGL6_9GAMM</name>
<evidence type="ECO:0000313" key="6">
    <source>
        <dbReference type="Proteomes" id="UP000621390"/>
    </source>
</evidence>
<evidence type="ECO:0000313" key="7">
    <source>
        <dbReference type="Proteomes" id="UP000655994"/>
    </source>
</evidence>
<evidence type="ECO:0000313" key="5">
    <source>
        <dbReference type="EMBL" id="MBJ7315813.1"/>
    </source>
</evidence>
<dbReference type="RefSeq" id="WP_199494767.1">
    <property type="nucleotide sequence ID" value="NZ_JAEMOO010000008.1"/>
</dbReference>
<feature type="region of interest" description="Disordered" evidence="1">
    <location>
        <begin position="1248"/>
        <end position="1292"/>
    </location>
</feature>
<accession>A0A8I1KGL6</accession>
<keyword evidence="2" id="KW-1133">Transmembrane helix</keyword>
<keyword evidence="2" id="KW-0472">Membrane</keyword>
<protein>
    <submittedName>
        <fullName evidence="5">TIGR02099 family protein</fullName>
    </submittedName>
</protein>
<dbReference type="InterPro" id="IPR025263">
    <property type="entry name" value="YhdP_central"/>
</dbReference>
<evidence type="ECO:0000256" key="2">
    <source>
        <dbReference type="SAM" id="Phobius"/>
    </source>
</evidence>
<feature type="compositionally biased region" description="Acidic residues" evidence="1">
    <location>
        <begin position="1261"/>
        <end position="1277"/>
    </location>
</feature>
<comment type="caution">
    <text evidence="5">The sequence shown here is derived from an EMBL/GenBank/DDBJ whole genome shotgun (WGS) entry which is preliminary data.</text>
</comment>